<gene>
    <name evidence="1" type="ORF">DB32_008342</name>
</gene>
<protein>
    <submittedName>
        <fullName evidence="1">FAD-binding protein</fullName>
    </submittedName>
</protein>
<reference evidence="1 2" key="1">
    <citation type="submission" date="2015-03" db="EMBL/GenBank/DDBJ databases">
        <title>Genome assembly of Sandaracinus amylolyticus DSM 53668.</title>
        <authorList>
            <person name="Sharma G."/>
            <person name="Subramanian S."/>
        </authorList>
    </citation>
    <scope>NUCLEOTIDE SEQUENCE [LARGE SCALE GENOMIC DNA]</scope>
    <source>
        <strain evidence="1 2">DSM 53668</strain>
    </source>
</reference>
<dbReference type="AlphaFoldDB" id="A0A0F6W9X9"/>
<dbReference type="STRING" id="927083.DB32_008342"/>
<dbReference type="InterPro" id="IPR006905">
    <property type="entry name" value="Flavin_halogenase"/>
</dbReference>
<dbReference type="RefSeq" id="WP_053238082.1">
    <property type="nucleotide sequence ID" value="NZ_CP011125.1"/>
</dbReference>
<dbReference type="Pfam" id="PF04820">
    <property type="entry name" value="Trp_halogenase"/>
    <property type="match status" value="2"/>
</dbReference>
<keyword evidence="2" id="KW-1185">Reference proteome</keyword>
<dbReference type="InterPro" id="IPR050816">
    <property type="entry name" value="Flavin-dep_Halogenase_NPB"/>
</dbReference>
<name>A0A0F6W9X9_9BACT</name>
<dbReference type="PANTHER" id="PTHR43747:SF1">
    <property type="entry name" value="SLR1998 PROTEIN"/>
    <property type="match status" value="1"/>
</dbReference>
<dbReference type="GO" id="GO:0004497">
    <property type="term" value="F:monooxygenase activity"/>
    <property type="evidence" value="ECO:0007669"/>
    <property type="project" value="InterPro"/>
</dbReference>
<dbReference type="EMBL" id="CP011125">
    <property type="protein sequence ID" value="AKF11193.1"/>
    <property type="molecule type" value="Genomic_DNA"/>
</dbReference>
<organism evidence="1 2">
    <name type="scientific">Sandaracinus amylolyticus</name>
    <dbReference type="NCBI Taxonomy" id="927083"/>
    <lineage>
        <taxon>Bacteria</taxon>
        <taxon>Pseudomonadati</taxon>
        <taxon>Myxococcota</taxon>
        <taxon>Polyangia</taxon>
        <taxon>Polyangiales</taxon>
        <taxon>Sandaracinaceae</taxon>
        <taxon>Sandaracinus</taxon>
    </lineage>
</organism>
<accession>A0A0F6W9X9</accession>
<evidence type="ECO:0000313" key="2">
    <source>
        <dbReference type="Proteomes" id="UP000034883"/>
    </source>
</evidence>
<sequence>MQHDVIVIGGGPSGSTTANLLAQAGFRVLVLEREVFPRFHIGESLLPCDLEVFRRLGVDPDQHGFLYKAGAEFLDERIGGHTEYLFADALPGTADHAYQVERAKFDHVLLQRAEEVGAEVHQGERALEIAIEADRVLVKSDRASYEARYLVDATGQDAVLGRRAKTTKQLVDFGLAATFSHFEELDPAIDRELCETTKGNIKVLFVDDGWCWAIPLGGRRISIGLVSRRKGIQSAWLEETIARSPFLSRVTKGATRHRRPGMLASFSFHNEKQHGARWSCTGDAACFLDPVFSSGVSLGMVGASHLVDALVAALREGREADPALMDAHAKHVGHAYDVFATLINSFYHTGLLHGLFFAPEQDPMLRKGLTSVLAGDVWRDDNPFQQKLMSSKRRVISLPPTVNGPA</sequence>
<dbReference type="PRINTS" id="PR00420">
    <property type="entry name" value="RNGMNOXGNASE"/>
</dbReference>
<evidence type="ECO:0000313" key="1">
    <source>
        <dbReference type="EMBL" id="AKF11193.1"/>
    </source>
</evidence>
<dbReference type="KEGG" id="samy:DB32_008342"/>
<dbReference type="OrthoDB" id="9799983at2"/>
<dbReference type="SUPFAM" id="SSF51905">
    <property type="entry name" value="FAD/NAD(P)-binding domain"/>
    <property type="match status" value="1"/>
</dbReference>
<dbReference type="Proteomes" id="UP000034883">
    <property type="component" value="Chromosome"/>
</dbReference>
<proteinExistence type="predicted"/>
<dbReference type="Gene3D" id="3.50.50.60">
    <property type="entry name" value="FAD/NAD(P)-binding domain"/>
    <property type="match status" value="1"/>
</dbReference>
<dbReference type="InterPro" id="IPR036188">
    <property type="entry name" value="FAD/NAD-bd_sf"/>
</dbReference>
<dbReference type="PANTHER" id="PTHR43747">
    <property type="entry name" value="FAD-BINDING PROTEIN"/>
    <property type="match status" value="1"/>
</dbReference>